<dbReference type="SMART" id="SM00028">
    <property type="entry name" value="TPR"/>
    <property type="match status" value="5"/>
</dbReference>
<dbReference type="OrthoDB" id="973593at2"/>
<feature type="transmembrane region" description="Helical" evidence="2">
    <location>
        <begin position="399"/>
        <end position="418"/>
    </location>
</feature>
<evidence type="ECO:0000256" key="1">
    <source>
        <dbReference type="PROSITE-ProRule" id="PRU00339"/>
    </source>
</evidence>
<comment type="caution">
    <text evidence="3">The sequence shown here is derived from an EMBL/GenBank/DDBJ whole genome shotgun (WGS) entry which is preliminary data.</text>
</comment>
<proteinExistence type="predicted"/>
<evidence type="ECO:0008006" key="5">
    <source>
        <dbReference type="Google" id="ProtNLM"/>
    </source>
</evidence>
<feature type="transmembrane region" description="Helical" evidence="2">
    <location>
        <begin position="318"/>
        <end position="343"/>
    </location>
</feature>
<feature type="repeat" description="TPR" evidence="1">
    <location>
        <begin position="425"/>
        <end position="458"/>
    </location>
</feature>
<feature type="transmembrane region" description="Helical" evidence="2">
    <location>
        <begin position="152"/>
        <end position="169"/>
    </location>
</feature>
<dbReference type="RefSeq" id="WP_071501893.1">
    <property type="nucleotide sequence ID" value="NZ_MORL01000002.1"/>
</dbReference>
<dbReference type="SUPFAM" id="SSF48452">
    <property type="entry name" value="TPR-like"/>
    <property type="match status" value="1"/>
</dbReference>
<feature type="transmembrane region" description="Helical" evidence="2">
    <location>
        <begin position="259"/>
        <end position="276"/>
    </location>
</feature>
<dbReference type="Gene3D" id="1.25.40.10">
    <property type="entry name" value="Tetratricopeptide repeat domain"/>
    <property type="match status" value="2"/>
</dbReference>
<dbReference type="EMBL" id="MORL01000002">
    <property type="protein sequence ID" value="OIN60098.1"/>
    <property type="molecule type" value="Genomic_DNA"/>
</dbReference>
<dbReference type="InterPro" id="IPR052943">
    <property type="entry name" value="TMTC_O-mannosyl-trnsfr"/>
</dbReference>
<name>A0A1S2VQM7_9BACT</name>
<keyword evidence="2" id="KW-1133">Transmembrane helix</keyword>
<feature type="transmembrane region" description="Helical" evidence="2">
    <location>
        <begin position="88"/>
        <end position="112"/>
    </location>
</feature>
<feature type="transmembrane region" description="Helical" evidence="2">
    <location>
        <begin position="119"/>
        <end position="140"/>
    </location>
</feature>
<keyword evidence="1" id="KW-0802">TPR repeat</keyword>
<evidence type="ECO:0000256" key="2">
    <source>
        <dbReference type="SAM" id="Phobius"/>
    </source>
</evidence>
<reference evidence="3 4" key="1">
    <citation type="submission" date="2016-10" db="EMBL/GenBank/DDBJ databases">
        <title>Arsenicibacter rosenii gen. nov., sp. nov., an efficient arsenic-methylating bacterium isolated from an arsenic-contaminated paddy soil.</title>
        <authorList>
            <person name="Huang K."/>
        </authorList>
    </citation>
    <scope>NUCLEOTIDE SEQUENCE [LARGE SCALE GENOMIC DNA]</scope>
    <source>
        <strain evidence="3 4">SM-1</strain>
    </source>
</reference>
<feature type="transmembrane region" description="Helical" evidence="2">
    <location>
        <begin position="15"/>
        <end position="36"/>
    </location>
</feature>
<dbReference type="PROSITE" id="PS50005">
    <property type="entry name" value="TPR"/>
    <property type="match status" value="1"/>
</dbReference>
<evidence type="ECO:0000313" key="4">
    <source>
        <dbReference type="Proteomes" id="UP000181790"/>
    </source>
</evidence>
<dbReference type="Pfam" id="PF13181">
    <property type="entry name" value="TPR_8"/>
    <property type="match status" value="2"/>
</dbReference>
<feature type="transmembrane region" description="Helical" evidence="2">
    <location>
        <begin position="211"/>
        <end position="238"/>
    </location>
</feature>
<protein>
    <recommendedName>
        <fullName evidence="5">Tetratricopeptide repeat protein</fullName>
    </recommendedName>
</protein>
<gene>
    <name evidence="3" type="ORF">BLX24_04415</name>
</gene>
<keyword evidence="4" id="KW-1185">Reference proteome</keyword>
<dbReference type="SUPFAM" id="SSF81901">
    <property type="entry name" value="HCP-like"/>
    <property type="match status" value="1"/>
</dbReference>
<keyword evidence="2" id="KW-0812">Transmembrane</keyword>
<dbReference type="InterPro" id="IPR019734">
    <property type="entry name" value="TPR_rpt"/>
</dbReference>
<dbReference type="Proteomes" id="UP000181790">
    <property type="component" value="Unassembled WGS sequence"/>
</dbReference>
<dbReference type="AlphaFoldDB" id="A0A1S2VQM7"/>
<accession>A0A1S2VQM7</accession>
<dbReference type="PANTHER" id="PTHR44809">
    <property type="match status" value="1"/>
</dbReference>
<dbReference type="PANTHER" id="PTHR44809:SF1">
    <property type="entry name" value="PROTEIN O-MANNOSYL-TRANSFERASE TMTC1"/>
    <property type="match status" value="1"/>
</dbReference>
<feature type="transmembrane region" description="Helical" evidence="2">
    <location>
        <begin position="355"/>
        <end position="379"/>
    </location>
</feature>
<keyword evidence="2" id="KW-0472">Membrane</keyword>
<feature type="transmembrane region" description="Helical" evidence="2">
    <location>
        <begin position="288"/>
        <end position="306"/>
    </location>
</feature>
<organism evidence="3 4">
    <name type="scientific">Arsenicibacter rosenii</name>
    <dbReference type="NCBI Taxonomy" id="1750698"/>
    <lineage>
        <taxon>Bacteria</taxon>
        <taxon>Pseudomonadati</taxon>
        <taxon>Bacteroidota</taxon>
        <taxon>Cytophagia</taxon>
        <taxon>Cytophagales</taxon>
        <taxon>Spirosomataceae</taxon>
        <taxon>Arsenicibacter</taxon>
    </lineage>
</organism>
<evidence type="ECO:0000313" key="3">
    <source>
        <dbReference type="EMBL" id="OIN60098.1"/>
    </source>
</evidence>
<sequence>MSLLFWKTWSRSYRILYLLSLLLLLAAVVAFCLVWWRGLANMIRWDVLSELLDLPATIYTFSDGLLDFPVRGKTYAVSEQFVASAMTIAPWMATVLLTGVCIAMTMVLSALTRLPRLKYFIGMGIFLVALSTFRFEMLAVPGFDGLGADSRYLFLVIAFLLISLSYYFHAFRPDVLMPVRLAVFGGLIAAIAGVLGYFAQTPFPALTTISYGMPALLVLAMGFIFFISAEIVAGLVWLTSANFSGNTDVAEKRILGFNNLIYISLLYLVNLLLIALRNTKVIDWDLLAISPFVIYLLSALVGIWGFRRLTEQQASFSFGESGAFLYAGLALLSTLTIAYLFGTANDPLIEAFEDIIVYSHLVMCVLFLVYVGINFLPIYEQGLPVHRVLYKPKRLELSLFRVMGVFAVFAIIGLQDFFPFRQSVAGYYNGLGDLYIATGELASARAFYQQALEHEFQNHKSNYSMASLAVTDEDRPTAAYYFSQALLKQPSPQAYASLSQTYLQNSLFFEAVKILQRGIKAFPQSGELRNNLGFLYARTSVADSAYFYFDTATKTSKQPDVPKSNLLALYVKNPQVLAADSSLANTEPITYESYQANALALRLVARRDTSLPEAPAWLSAGQTDMGLSVGRFASLYNYALSAARPVHNLTNTIRKALERPDNQDFTDDLLFARAMAEYHNHQPLTAFSLIGQLAEGTSVRKPNALNYQSILGLLMIDQQLYRSAAEQFQMNTDTVSLYYQAIAYTKAGDLPLAQSRWEAAARRDSTVTAIKQVLYDERPPQTDIERAFYVVYRTDDLNRGKLWEQISTPDLKAVAGKSLIDRYIASKQWFYAQMILSQLPKPDRLGAYARSVENVLALRLAVARRNGNAAIALAKEPMLPDHAADRAFYLAQAYVLKKNPAQAQNWFNQALTLAPLRADIVTGVARFRSQQKQVQSAYKALVAALPFNRDQPELLKTYIDLCLTMGLRDYAATELAQLQQTTTPADYQAFLAAYQEKLALIEKSNEKFGQ</sequence>
<dbReference type="InterPro" id="IPR011990">
    <property type="entry name" value="TPR-like_helical_dom_sf"/>
</dbReference>
<feature type="transmembrane region" description="Helical" evidence="2">
    <location>
        <begin position="181"/>
        <end position="199"/>
    </location>
</feature>